<keyword evidence="12" id="KW-1185">Reference proteome</keyword>
<feature type="region of interest" description="Disordered" evidence="6">
    <location>
        <begin position="3164"/>
        <end position="3301"/>
    </location>
</feature>
<dbReference type="InterPro" id="IPR016187">
    <property type="entry name" value="CTDL_fold"/>
</dbReference>
<dbReference type="InterPro" id="IPR016186">
    <property type="entry name" value="C-type_lectin-like/link_sf"/>
</dbReference>
<evidence type="ECO:0000256" key="8">
    <source>
        <dbReference type="SAM" id="SignalP"/>
    </source>
</evidence>
<reference evidence="10" key="1">
    <citation type="submission" date="2021-02" db="EMBL/GenBank/DDBJ databases">
        <authorList>
            <person name="Nowell W R."/>
        </authorList>
    </citation>
    <scope>NUCLEOTIDE SEQUENCE</scope>
</reference>
<evidence type="ECO:0000313" key="10">
    <source>
        <dbReference type="EMBL" id="CAF0842651.1"/>
    </source>
</evidence>
<protein>
    <recommendedName>
        <fullName evidence="9">SRCR domain-containing protein</fullName>
    </recommendedName>
</protein>
<feature type="disulfide bond" evidence="5">
    <location>
        <begin position="1337"/>
        <end position="1347"/>
    </location>
</feature>
<evidence type="ECO:0000256" key="6">
    <source>
        <dbReference type="SAM" id="MobiDB-lite"/>
    </source>
</evidence>
<dbReference type="InterPro" id="IPR006626">
    <property type="entry name" value="PbH1"/>
</dbReference>
<proteinExistence type="predicted"/>
<evidence type="ECO:0000259" key="9">
    <source>
        <dbReference type="PROSITE" id="PS50287"/>
    </source>
</evidence>
<dbReference type="SUPFAM" id="SSF51126">
    <property type="entry name" value="Pectin lyase-like"/>
    <property type="match status" value="3"/>
</dbReference>
<feature type="transmembrane region" description="Helical" evidence="7">
    <location>
        <begin position="3023"/>
        <end position="3046"/>
    </location>
</feature>
<dbReference type="GO" id="GO:0016020">
    <property type="term" value="C:membrane"/>
    <property type="evidence" value="ECO:0007669"/>
    <property type="project" value="InterPro"/>
</dbReference>
<dbReference type="Gene3D" id="3.10.250.10">
    <property type="entry name" value="SRCR-like domain"/>
    <property type="match status" value="3"/>
</dbReference>
<dbReference type="Gene3D" id="3.10.100.10">
    <property type="entry name" value="Mannose-Binding Protein A, subunit A"/>
    <property type="match status" value="1"/>
</dbReference>
<dbReference type="Proteomes" id="UP000681722">
    <property type="component" value="Unassembled WGS sequence"/>
</dbReference>
<feature type="region of interest" description="Disordered" evidence="6">
    <location>
        <begin position="935"/>
        <end position="957"/>
    </location>
</feature>
<dbReference type="InterPro" id="IPR011050">
    <property type="entry name" value="Pectin_lyase_fold/virulence"/>
</dbReference>
<dbReference type="SUPFAM" id="SSF56436">
    <property type="entry name" value="C-type lectin-like"/>
    <property type="match status" value="1"/>
</dbReference>
<name>A0A813VFK4_9BILA</name>
<keyword evidence="7" id="KW-0812">Transmembrane</keyword>
<evidence type="ECO:0000256" key="7">
    <source>
        <dbReference type="SAM" id="Phobius"/>
    </source>
</evidence>
<evidence type="ECO:0000313" key="12">
    <source>
        <dbReference type="Proteomes" id="UP000663829"/>
    </source>
</evidence>
<dbReference type="Gene3D" id="2.160.20.10">
    <property type="entry name" value="Single-stranded right-handed beta-helix, Pectin lyase-like"/>
    <property type="match status" value="1"/>
</dbReference>
<keyword evidence="4" id="KW-0325">Glycoprotein</keyword>
<dbReference type="PANTHER" id="PTHR47653:SF1">
    <property type="entry name" value="DELETED IN MALIGNANT BRAIN TUMORS 1 PROTEIN"/>
    <property type="match status" value="1"/>
</dbReference>
<feature type="signal peptide" evidence="8">
    <location>
        <begin position="1"/>
        <end position="35"/>
    </location>
</feature>
<comment type="caution">
    <text evidence="5">Lacks conserved residue(s) required for the propagation of feature annotation.</text>
</comment>
<gene>
    <name evidence="10" type="ORF">GPM918_LOCUS5645</name>
    <name evidence="11" type="ORF">SRO942_LOCUS5645</name>
</gene>
<keyword evidence="7" id="KW-1133">Transmembrane helix</keyword>
<evidence type="ECO:0000256" key="2">
    <source>
        <dbReference type="ARBA" id="ARBA00022737"/>
    </source>
</evidence>
<dbReference type="GO" id="GO:0045217">
    <property type="term" value="P:cell-cell junction maintenance"/>
    <property type="evidence" value="ECO:0007669"/>
    <property type="project" value="TreeGrafter"/>
</dbReference>
<dbReference type="InterPro" id="IPR012334">
    <property type="entry name" value="Pectin_lyas_fold"/>
</dbReference>
<dbReference type="SMART" id="SM00710">
    <property type="entry name" value="PbH1"/>
    <property type="match status" value="12"/>
</dbReference>
<dbReference type="Proteomes" id="UP000663829">
    <property type="component" value="Unassembled WGS sequence"/>
</dbReference>
<feature type="domain" description="SRCR" evidence="9">
    <location>
        <begin position="1255"/>
        <end position="1366"/>
    </location>
</feature>
<comment type="caution">
    <text evidence="10">The sequence shown here is derived from an EMBL/GenBank/DDBJ whole genome shotgun (WGS) entry which is preliminary data.</text>
</comment>
<sequence length="3361" mass="387165">MSSYHYVLKNRRRLKCHCLFLLVVVFSVCAKKCSGNLLPSFGGEKNIVLRRIHSPYNAVGDTIIPFGTTVLIENGTVIRFPPGSQLIVRGTLIAQGTSNHRILFTSSSGNIYTDQQQTPSGIKFRLIDGASTQNGLLQIYHKDHWRYVCSQSYRWFDFDANLTCRTLGFRNGTVSPHRNNYQSMYGIVIDYPACTSSETNLLNCAGFHSPQIGLHICDDKQYIHLICDGFYDPSPFHNWGGIVFERRRSIERSIIPEISDSATTLSDQPLSQSILSYVDIFHAGFRPSNTIRAYPERYAALTVFDHSPLLYNVTVQHSASDGMNFSNVMSSVLIENSLSTRNQGHGIVVTTRYGNVTLNNVDLKNNGGDGILYMLNNTEWSKREQEEDTSLLYKSFCETANIVQYPSYLRYRPLASGTCCSQKFVSRNYYTRITIHFQTVLIHDQASNYRFELYNGAFDYAPLISNITFLQHNHTLESISSDSNEILVRFCHYCNPFLGSCSNVAQDKIMLYAVYDYGRDADLHLWNTRIMNNSNNGVRVVNLRSLVELNQTLISGNNRHGLEIDSGAGSIWSYHSKFNWNGEDGVHIEYNGGERRFLYSEFSHNFQHGVYIKLERSINTLLSNITHPSIDSYRQITNMNGSIVRSNMYYGLYHGATCRLSYFQINGTLFERCVYDAIRLETCQHEWRPSVVISNQFRAPSYSNFDVNTPLPPIYSSPYDAYPKYPPFIPVALLFANETGNIQFNVTWNRFLNNKRLALRIDPVQNIIGDICNNSVIGHENGGIHLIGNNSNWIKDVYLRNVTLRIMLNNFTDNRGHSSIVSLGLNELSPYQTILFIYNRLMNNNITDHYNPFLNSRSKTSGVLAISSSHIRVTRNIFGNNFSRFDIVSQLTNSNVIIQADMNFFTNIYPPSMIHLQVPLTSNELQQRRQQQFQTAIQKHNRLSQQQHQPSPSHRYPSSLDQFFLKHNNLLDSNDDNTSVLFEALKHTRYNRQIQTQPLSQISYSYLPEPFDLKTNFFPYDPLSPLQQQQQQQQIPVQYLLPQNQILSIPSVNKSQLLSSQTYDAYYASPASTTYYYYSLYYEKPELCFQNWPKIRSRIFDYHNRSNLAQIIWYPFLCSDRNLTTEIWQCQLPNCGFSPASFYVQQDQTQRENNFNYIGGVLDKFYILSPGKYIVNNDILIKPGAGLTIENSQLQFMNGIGMFVMGELIVKGHDGSKTRFELFENETSNSILINQQIRENVLKNRYSNSSEQGIVMLIAGPSIYEGRLFVVAPHKSGSGTICNKNWKQINSIIICNQLGFIHDPNEHVYSNNNRTIMLLDQTVSTITDPILWSEIDCDYLDQTIFDCRREIAHTCDHSEDVWIKCLPPSWAGVHIAPSYSKCSLEYVHFDSAGQYDYHLDEIHSALEIDLNNAQNYLTNLTFSRNIIGLEMHIIHPYSKSYLYYSNFIQNSYVGLYLHTDFLNITHCNFSHHVYSSVHIESTFSYYTLEQYRLNIQQQRNIDVIDLLTVQSYYLERNKYVFLTTTFGGYNSFDNVLKNILTIQTDPSFILVFELIDYNPLSNTDEQLFICEYVCIKQLKNNYKKWSLANDRDQFPIITAYANVQLHYQVNYYRSGRLTLVVYSVQAPTFQDDINGWTNQPSDSLITFHKCLFVHNQHDIVNYLNDREPTNQFYQKKLIKSDIERLFDQLLNENVQNRIEQREQNIFLQEEQMRKQIRPATTVIQLKRRYKNSTLYIVDCLFKNSQNCSILIQHESIWRTPDKIEQDIRLLMNHTLQQQQQQRKPFIPIQYTCRIDYSIFYSNAKALTIDAHPLIYSDRLLRLEISHTNFTKNYGPLINITLPRLFNFNRTFFASLSTWPYLSSTSIYTRAPSIYSLMSHGIRLYRNRYLFNENFLIKLAGYHSSVNITRSLFEANIAQDKLIEYNDIEKDTIIQDNTFTKNRANSLLYIDSTGHAPFHNDLLSISMIVYNTFFDNGPIHLKSPFVTSCLHLSGSKNATIQRNIFENINYEYEFIAGLLIDSLNTTIDITLNWWGSDVYQAIQNRILDFTERADHSLTVWNPFLACREPTCASIKLPIDKTNGIFHTNRPIRGIIYASTILHKRKQPYLINGDIIILPGVTLTLSPGVQLHFAPNTGILVLGQLNAVGTAKEPIVMRLANKTFIFQQIMNGDNPYRYHFVDDTLKIPYHLKQNTRFDRLQLRLAMGRSPNEGFVQIYNRTTRDWSYVCYDTFKSKQSFRLICYQLNLPWRNVFAYSEKFYLYDNQQLPIWHETVDCSGSELTLSSCSYDTLFNYKSNDTSCQQRLFYIGCYETNDNYEQNTQQFMINDYTYLNFGIPSPYSLPTYDNPQAWSGIQFANSEYEEDLSNFDYTSPEPSVLNYVLLSEGGYRYDGLTHNCEQPVIQTIYRTPAIERSHIQNSRSHGYEFILPKRSLLFGFSRITNSLNKAINGVVYHGQSTSTDSDFDLLYEQTLTSCSKTKPFSLLHMCNAHRIVNIKYRLVTYFNYDHQYRTCSKLFCTKSPSYQIALRFIQGNLVNSSYQNDWIEIHRVTTDSNGYEINELKAYLTNGSNDQWAKPYSIKTGCLRLTIHASNGRPTNGFMAEIMTLPVSPFSTKEIIHKISDNTFIGNQHGVLNYLSAGERSADFYFQRNTIMSNGFYRYNSSSLSINQFLFQNAQRFYFGNNWLSRNLGGTYVQCHSHSSSSIFNGYIFNNVFYDNRNDSVLAVHGVQLSAYCNLYTLRNALIYNDAYDRNLVSFETVVANFSRNQVYNNTATNIISMFGFDKIAAPYPSIEMNTFKRNKAVGELNQPFLDRMGAIVVASNPRQLYMFNTFENLDSRYEMLTKPKSSDDILTTSQVNASMNYWGKMNVKDIDARIHDKYDNKLLLEVNYFPPYLDPGTLRQGKCEPGWSLNENLCYFYFGSVTTYQMADELCQFMNGRLARRGVQGRLSVLRALWKSSQYDFNNEAPATGVWLGKEMMVKNNIVCNTFDDMQVNDVSCTSSAAFICEKEQLFESARFLIRGELLIAAVCLFGLLILTLPCICCWYCKSKQRKKDSFNRQNSLRRSIKHEISKESLNGIASLPSSTLTKSGTLSTMTTSTITANSSTKQKLLLNSSTITASDNSGSRLLNRLSSLTDSSDQEINPKVLSNSQMHDFSLLRLRNHQQQYSPSKSPGTSTPAMSETNYDTSSQRGLIDHSSEKSLYSPLHSPRNVSASLNRSSHRYTPINKNLTLTPPSLPPAPPVVNRRSKKREIETKNDYIQPLDEQRTRSSATSLATPDDYYYSQHSSTTPTSTISQGSKPSLLNNDNTLINRQPMLMSFVQRHRINYFLPPQTQTQSTQMYETIQTTNDEAKPPPLETHI</sequence>
<dbReference type="PANTHER" id="PTHR47653">
    <property type="entry name" value="PROTEIN BARK BEETLE"/>
    <property type="match status" value="1"/>
</dbReference>
<evidence type="ECO:0000313" key="11">
    <source>
        <dbReference type="EMBL" id="CAF3629985.1"/>
    </source>
</evidence>
<dbReference type="SUPFAM" id="SSF56487">
    <property type="entry name" value="SRCR-like"/>
    <property type="match status" value="3"/>
</dbReference>
<organism evidence="10 12">
    <name type="scientific">Didymodactylos carnosus</name>
    <dbReference type="NCBI Taxonomy" id="1234261"/>
    <lineage>
        <taxon>Eukaryota</taxon>
        <taxon>Metazoa</taxon>
        <taxon>Spiralia</taxon>
        <taxon>Gnathifera</taxon>
        <taxon>Rotifera</taxon>
        <taxon>Eurotatoria</taxon>
        <taxon>Bdelloidea</taxon>
        <taxon>Philodinida</taxon>
        <taxon>Philodinidae</taxon>
        <taxon>Didymodactylos</taxon>
    </lineage>
</organism>
<dbReference type="InterPro" id="IPR053243">
    <property type="entry name" value="SJ_maturation_regulator"/>
</dbReference>
<evidence type="ECO:0000256" key="5">
    <source>
        <dbReference type="PROSITE-ProRule" id="PRU00196"/>
    </source>
</evidence>
<keyword evidence="1 8" id="KW-0732">Signal</keyword>
<feature type="disulfide bond" evidence="5">
    <location>
        <begin position="194"/>
        <end position="204"/>
    </location>
</feature>
<dbReference type="Pfam" id="PF13229">
    <property type="entry name" value="Beta_helix"/>
    <property type="match status" value="2"/>
</dbReference>
<dbReference type="InterPro" id="IPR001190">
    <property type="entry name" value="SRCR"/>
</dbReference>
<evidence type="ECO:0000256" key="4">
    <source>
        <dbReference type="ARBA" id="ARBA00023180"/>
    </source>
</evidence>
<evidence type="ECO:0000256" key="1">
    <source>
        <dbReference type="ARBA" id="ARBA00022729"/>
    </source>
</evidence>
<feature type="compositionally biased region" description="Low complexity" evidence="6">
    <location>
        <begin position="944"/>
        <end position="957"/>
    </location>
</feature>
<dbReference type="PROSITE" id="PS50287">
    <property type="entry name" value="SRCR_2"/>
    <property type="match status" value="3"/>
</dbReference>
<feature type="chain" id="PRO_5036223300" description="SRCR domain-containing protein" evidence="8">
    <location>
        <begin position="36"/>
        <end position="3361"/>
    </location>
</feature>
<dbReference type="SMART" id="SM00202">
    <property type="entry name" value="SR"/>
    <property type="match status" value="3"/>
</dbReference>
<feature type="compositionally biased region" description="Polar residues" evidence="6">
    <location>
        <begin position="3284"/>
        <end position="3301"/>
    </location>
</feature>
<evidence type="ECO:0000256" key="3">
    <source>
        <dbReference type="ARBA" id="ARBA00023157"/>
    </source>
</evidence>
<feature type="compositionally biased region" description="Polar residues" evidence="6">
    <location>
        <begin position="3164"/>
        <end position="3191"/>
    </location>
</feature>
<dbReference type="EMBL" id="CAJNOQ010000826">
    <property type="protein sequence ID" value="CAF0842651.1"/>
    <property type="molecule type" value="Genomic_DNA"/>
</dbReference>
<dbReference type="InterPro" id="IPR036772">
    <property type="entry name" value="SRCR-like_dom_sf"/>
</dbReference>
<feature type="disulfide bond" evidence="5">
    <location>
        <begin position="2275"/>
        <end position="2285"/>
    </location>
</feature>
<dbReference type="InterPro" id="IPR039448">
    <property type="entry name" value="Beta_helix"/>
</dbReference>
<feature type="domain" description="SRCR" evidence="9">
    <location>
        <begin position="124"/>
        <end position="228"/>
    </location>
</feature>
<keyword evidence="3 5" id="KW-1015">Disulfide bond</keyword>
<dbReference type="OrthoDB" id="536948at2759"/>
<feature type="domain" description="SRCR" evidence="9">
    <location>
        <begin position="2200"/>
        <end position="2310"/>
    </location>
</feature>
<dbReference type="Pfam" id="PF00530">
    <property type="entry name" value="SRCR"/>
    <property type="match status" value="3"/>
</dbReference>
<keyword evidence="7" id="KW-0472">Membrane</keyword>
<accession>A0A813VFK4</accession>
<keyword evidence="2" id="KW-0677">Repeat</keyword>
<dbReference type="EMBL" id="CAJOBC010000826">
    <property type="protein sequence ID" value="CAF3629985.1"/>
    <property type="molecule type" value="Genomic_DNA"/>
</dbReference>